<dbReference type="Proteomes" id="UP000480266">
    <property type="component" value="Unassembled WGS sequence"/>
</dbReference>
<sequence>MAARYNNNPRIRNVGDVEQYACIDIRQLVAEGILIKGERSRSIATLEKPYAIYADLRQPAQAFMEIQHSGLTQTIPLTWKQDSLGRSRVFFCDDTGRKVEKIYYVGARFVSRHVGKLTFRSQSRGRTDRLIALKTPLQKELARHDVDQHLAECDRDRIADRLKLLDDDLHNIGLSMVLDPELARKRLKERRQASIERVRSMAMSMSQRASVRPDWILDTYTSIVDLLKSKACRVPWQEPPFEELLAKLSRSLDKPPPTIDLIIEVEKDFT</sequence>
<proteinExistence type="predicted"/>
<comment type="caution">
    <text evidence="1">The sequence shown here is derived from an EMBL/GenBank/DDBJ whole genome shotgun (WGS) entry which is preliminary data.</text>
</comment>
<evidence type="ECO:0000313" key="1">
    <source>
        <dbReference type="EMBL" id="NGX95117.1"/>
    </source>
</evidence>
<organism evidence="1 2">
    <name type="scientific">Candidatus Afipia apatlaquensis</name>
    <dbReference type="NCBI Taxonomy" id="2712852"/>
    <lineage>
        <taxon>Bacteria</taxon>
        <taxon>Pseudomonadati</taxon>
        <taxon>Pseudomonadota</taxon>
        <taxon>Alphaproteobacteria</taxon>
        <taxon>Hyphomicrobiales</taxon>
        <taxon>Nitrobacteraceae</taxon>
        <taxon>Afipia</taxon>
    </lineage>
</organism>
<dbReference type="AlphaFoldDB" id="A0A7C9REF3"/>
<protein>
    <submittedName>
        <fullName evidence="1">Uncharacterized protein</fullName>
    </submittedName>
</protein>
<dbReference type="EMBL" id="JAAMRR010000403">
    <property type="protein sequence ID" value="NGX95117.1"/>
    <property type="molecule type" value="Genomic_DNA"/>
</dbReference>
<name>A0A7C9REF3_9BRAD</name>
<feature type="non-terminal residue" evidence="1">
    <location>
        <position position="270"/>
    </location>
</feature>
<evidence type="ECO:0000313" key="2">
    <source>
        <dbReference type="Proteomes" id="UP000480266"/>
    </source>
</evidence>
<gene>
    <name evidence="1" type="ORF">G4V63_07780</name>
</gene>
<reference evidence="1" key="1">
    <citation type="submission" date="2020-02" db="EMBL/GenBank/DDBJ databases">
        <title>Draft genome sequence of Candidatus Afipia apatlaquensis IBT-C3, a potential strain for decolorization of textile dyes.</title>
        <authorList>
            <person name="Sanchez-Reyes A."/>
            <person name="Breton-Deval L."/>
            <person name="Mangelson H."/>
            <person name="Sanchez-Flores A."/>
        </authorList>
    </citation>
    <scope>NUCLEOTIDE SEQUENCE [LARGE SCALE GENOMIC DNA]</scope>
    <source>
        <strain evidence="1">IBT-C3</strain>
    </source>
</reference>
<keyword evidence="2" id="KW-1185">Reference proteome</keyword>
<accession>A0A7C9REF3</accession>